<sequence length="125" mass="14668">MTHTFDESLVSDLHKDAYGFRPDSQYWSKWSSMTATEKQAEFDRLMQAAREEDDFQAKLEHEAYLSWSVDITELMAEHNISEARAIIWDMQNYVSDINDLSLYCYKRGLTWSIEMEIEKLIKGAA</sequence>
<dbReference type="EMBL" id="LR796380">
    <property type="protein sequence ID" value="CAB4140867.1"/>
    <property type="molecule type" value="Genomic_DNA"/>
</dbReference>
<organism evidence="1">
    <name type="scientific">uncultured Caudovirales phage</name>
    <dbReference type="NCBI Taxonomy" id="2100421"/>
    <lineage>
        <taxon>Viruses</taxon>
        <taxon>Duplodnaviria</taxon>
        <taxon>Heunggongvirae</taxon>
        <taxon>Uroviricota</taxon>
        <taxon>Caudoviricetes</taxon>
        <taxon>Peduoviridae</taxon>
        <taxon>Maltschvirus</taxon>
        <taxon>Maltschvirus maltsch</taxon>
    </lineage>
</organism>
<evidence type="ECO:0000313" key="1">
    <source>
        <dbReference type="EMBL" id="CAB4140867.1"/>
    </source>
</evidence>
<gene>
    <name evidence="1" type="ORF">UFOVP395_202</name>
</gene>
<accession>A0A6J5M5V7</accession>
<protein>
    <submittedName>
        <fullName evidence="1">Uncharacterized protein</fullName>
    </submittedName>
</protein>
<name>A0A6J5M5V7_9CAUD</name>
<proteinExistence type="predicted"/>
<reference evidence="1" key="1">
    <citation type="submission" date="2020-04" db="EMBL/GenBank/DDBJ databases">
        <authorList>
            <person name="Chiriac C."/>
            <person name="Salcher M."/>
            <person name="Ghai R."/>
            <person name="Kavagutti S V."/>
        </authorList>
    </citation>
    <scope>NUCLEOTIDE SEQUENCE</scope>
</reference>